<dbReference type="AlphaFoldDB" id="A0A0F9R7S4"/>
<comment type="caution">
    <text evidence="1">The sequence shown here is derived from an EMBL/GenBank/DDBJ whole genome shotgun (WGS) entry which is preliminary data.</text>
</comment>
<organism evidence="1">
    <name type="scientific">marine sediment metagenome</name>
    <dbReference type="NCBI Taxonomy" id="412755"/>
    <lineage>
        <taxon>unclassified sequences</taxon>
        <taxon>metagenomes</taxon>
        <taxon>ecological metagenomes</taxon>
    </lineage>
</organism>
<accession>A0A0F9R7S4</accession>
<sequence>MERDYLINKSNSTILGYPGRQFDWGKFDWKGQDIYEEQCGNKGCDHKHVAPIPFKDNALIGEGNEYVHVPFNWAEDMTIYRVRPNASMQAGNKYRGHVVKETQAVDKDGVWYWRLIS</sequence>
<evidence type="ECO:0000313" key="1">
    <source>
        <dbReference type="EMBL" id="KKN21276.1"/>
    </source>
</evidence>
<proteinExistence type="predicted"/>
<dbReference type="EMBL" id="LAZR01003161">
    <property type="protein sequence ID" value="KKN21276.1"/>
    <property type="molecule type" value="Genomic_DNA"/>
</dbReference>
<name>A0A0F9R7S4_9ZZZZ</name>
<protein>
    <submittedName>
        <fullName evidence="1">Uncharacterized protein</fullName>
    </submittedName>
</protein>
<reference evidence="1" key="1">
    <citation type="journal article" date="2015" name="Nature">
        <title>Complex archaea that bridge the gap between prokaryotes and eukaryotes.</title>
        <authorList>
            <person name="Spang A."/>
            <person name="Saw J.H."/>
            <person name="Jorgensen S.L."/>
            <person name="Zaremba-Niedzwiedzka K."/>
            <person name="Martijn J."/>
            <person name="Lind A.E."/>
            <person name="van Eijk R."/>
            <person name="Schleper C."/>
            <person name="Guy L."/>
            <person name="Ettema T.J."/>
        </authorList>
    </citation>
    <scope>NUCLEOTIDE SEQUENCE</scope>
</reference>
<gene>
    <name evidence="1" type="ORF">LCGC14_0927070</name>
</gene>